<dbReference type="InterPro" id="IPR009091">
    <property type="entry name" value="RCC1/BLIP-II"/>
</dbReference>
<accession>A0A2P4Z3P3</accession>
<dbReference type="Gene3D" id="2.130.10.30">
    <property type="entry name" value="Regulator of chromosome condensation 1/beta-lactamase-inhibitor protein II"/>
    <property type="match status" value="2"/>
</dbReference>
<dbReference type="PRINTS" id="PR00633">
    <property type="entry name" value="RCCNDNSATION"/>
</dbReference>
<dbReference type="Pfam" id="PF25390">
    <property type="entry name" value="WD40_RLD"/>
    <property type="match status" value="1"/>
</dbReference>
<dbReference type="InterPro" id="IPR000408">
    <property type="entry name" value="Reg_chr_condens"/>
</dbReference>
<dbReference type="PANTHER" id="PTHR45982">
    <property type="entry name" value="REGULATOR OF CHROMOSOME CONDENSATION"/>
    <property type="match status" value="1"/>
</dbReference>
<keyword evidence="1" id="KW-0344">Guanine-nucleotide releasing factor</keyword>
<dbReference type="Proteomes" id="UP000236928">
    <property type="component" value="Unassembled WGS sequence"/>
</dbReference>
<dbReference type="VEuPathDB" id="CryptoDB:CmeUKMEL1_13305"/>
<sequence>MNRIWNAVRLRRKESQETKGKKNEGEINFQSENSKGLNIVRKENSAEIGIPEILSYFPKLYVDSSNGFSTNGGGVGQMICGTISSYFEDTWNRAMGEMKQIRSKNISNLSSDLNLGIHLKREWHRLWLVRSFLAFAWESYLEDLMIENDKLPKEHLNLPCYGTNLEGIGKISLGEILCIVTSSKLAYSEKSTISIPFSTIQGKMIIKKSLSFNHNLHWKTPTPNTVAKFRVLQDQKKLPKTNSANVEAGDSAYISLDIDNPQFLWKHSFSNQIPIEFEDLQTLASSIRVLRKDETAKFTIDGKKSIVIKLLNWYRETQDIINYENKNVNCRYFIEQEDFYFDNDLCNSQIQGNVTSVEYYITSDDNRKRELFTGLTYISNGSYLSPMLATVMRGNSKAVIYITKELANLELGILKKHYDNSKFSNSLRSIMTGMDSGKKYFLHLKIPSIEKELKDLQIREKNKTLMFKHVIQNKKQFESRIQLLQDLKAFGHFVVSKFSIGNGESAIIENVYIREIGNDPILLETLRVKLNQDLLENNLFEVPFVVFETENHSKSESQTFIVCPCIRNYNELLFYSHFRWLKGEYIKKKRFEISPNEVYSRNIFGDLRQTREQNHQRNDQIQMGMSHYNKGVTLLVELGGFNFRLEEGILEDLKDNRSIYSLEWEFDWLNNNSEGGLSLFFHILRTSYFILYESYGGTISDLNQVLLDTLNFANIQKWKLSLRFEKMIKLLTLETKKRAGSIYFNIIGLLSQLLMEIHLEGKTSQRLVEDILNKVRESMKHASIQIVLLDYLVTWILINVSVFKVCIKDLSLKFGSVFQNLLNFHRICRKFLQDRKDQVQIQLEVLCERMTFTGIINSILTVMTSNVKEGENGKEAFFKYIMRFYIFEKLSQFLVNPMDAETPYNNEKISYFNLLKEEPTLDILSLGDNRSGVLGLGPSRIQLFSDLECNLYRGLSKINETFLLDRAEEEKTKILQSVIISDESFLVKGISSIAYGTDHIVILGKEGDILIWGSNSSGQCCIEKKPISEKINREFNNYKDSNELLKRINDYENKIFYPTQITCFSKFCDKIKISKIDCGAFFTLALDHNGDLFSWGQGRDGSLGTGSYEDSFVPQKVKLRNKVKSFSAGMFHCGAIDEKNQLYVWGSNEFGQLGTKLYMDNKNLNTPFKISVKFSRSSVTSSKITLTALEEEDSVDTEEIVEWKGVSFGEAHSIALDTNGIVWVWGQNNLKQLTGIPEKLETEIVISNNTISSEYHRKLYSQVIFPTPLVSTEKLVVFATRKISMIFSGSTTCCAIDEQGKPWIWGLSFSGIDHHNVNSIFSRKSTSVSTDHTNLIEFEFPVRVFRNITPDNDSIRTVRFGKGNNNISMVSRLGRCYLWLENKDLVTDQMKYLISHNCFILEDLQSISFRNNQLKNSRHHSILDVALLSDSIIFITKKTNKVKKN</sequence>
<dbReference type="PANTHER" id="PTHR45982:SF1">
    <property type="entry name" value="REGULATOR OF CHROMOSOME CONDENSATION"/>
    <property type="match status" value="1"/>
</dbReference>
<evidence type="ECO:0000256" key="2">
    <source>
        <dbReference type="ARBA" id="ARBA00022737"/>
    </source>
</evidence>
<dbReference type="InterPro" id="IPR058923">
    <property type="entry name" value="RCC1-like_dom"/>
</dbReference>
<evidence type="ECO:0000259" key="4">
    <source>
        <dbReference type="Pfam" id="PF25390"/>
    </source>
</evidence>
<comment type="caution">
    <text evidence="5">The sequence shown here is derived from an EMBL/GenBank/DDBJ whole genome shotgun (WGS) entry which is preliminary data.</text>
</comment>
<dbReference type="SUPFAM" id="SSF50985">
    <property type="entry name" value="RCC1/BLIP-II"/>
    <property type="match status" value="1"/>
</dbReference>
<evidence type="ECO:0000256" key="1">
    <source>
        <dbReference type="ARBA" id="ARBA00022658"/>
    </source>
</evidence>
<evidence type="ECO:0000313" key="6">
    <source>
        <dbReference type="Proteomes" id="UP000236928"/>
    </source>
</evidence>
<feature type="repeat" description="RCC1" evidence="3">
    <location>
        <begin position="1140"/>
        <end position="1219"/>
    </location>
</feature>
<dbReference type="OrthoDB" id="10256179at2759"/>
<gene>
    <name evidence="5" type="ORF">CmeUKMEL1_13305</name>
</gene>
<keyword evidence="6" id="KW-1185">Reference proteome</keyword>
<reference evidence="5 6" key="1">
    <citation type="submission" date="2014-04" db="EMBL/GenBank/DDBJ databases">
        <title>Comparative Genomics of Cryptosporidium Species.</title>
        <authorList>
            <person name="Silva J.C."/>
            <person name="Su Q."/>
            <person name="Chalmers R."/>
            <person name="Chibucos M.C."/>
            <person name="Elwin K."/>
            <person name="Godinez A."/>
            <person name="Guo F."/>
            <person name="Huynh K."/>
            <person name="Orvis J."/>
            <person name="Ott S."/>
            <person name="Sadzewicz L."/>
            <person name="Sengamalay N."/>
            <person name="Shetty A."/>
            <person name="Sun M."/>
            <person name="Tallon L."/>
            <person name="Xiao L."/>
            <person name="Zhang H."/>
            <person name="Fraser C.M."/>
            <person name="Zhu G."/>
            <person name="Kissinger J."/>
            <person name="Widmer G."/>
        </authorList>
    </citation>
    <scope>NUCLEOTIDE SEQUENCE [LARGE SCALE GENOMIC DNA]</scope>
    <source>
        <strain evidence="5 6">UKMEL1</strain>
    </source>
</reference>
<organism evidence="5 6">
    <name type="scientific">Cryptosporidium meleagridis</name>
    <dbReference type="NCBI Taxonomy" id="93969"/>
    <lineage>
        <taxon>Eukaryota</taxon>
        <taxon>Sar</taxon>
        <taxon>Alveolata</taxon>
        <taxon>Apicomplexa</taxon>
        <taxon>Conoidasida</taxon>
        <taxon>Coccidia</taxon>
        <taxon>Eucoccidiorida</taxon>
        <taxon>Eimeriorina</taxon>
        <taxon>Cryptosporidiidae</taxon>
        <taxon>Cryptosporidium</taxon>
    </lineage>
</organism>
<dbReference type="InterPro" id="IPR051553">
    <property type="entry name" value="Ran_GTPase-activating"/>
</dbReference>
<dbReference type="PROSITE" id="PS50012">
    <property type="entry name" value="RCC1_3"/>
    <property type="match status" value="2"/>
</dbReference>
<feature type="repeat" description="RCC1" evidence="3">
    <location>
        <begin position="1090"/>
        <end position="1139"/>
    </location>
</feature>
<keyword evidence="2" id="KW-0677">Repeat</keyword>
<name>A0A2P4Z3P3_9CRYT</name>
<dbReference type="EMBL" id="JIBK01000046">
    <property type="protein sequence ID" value="POM84620.1"/>
    <property type="molecule type" value="Genomic_DNA"/>
</dbReference>
<proteinExistence type="predicted"/>
<protein>
    <submittedName>
        <fullName evidence="5">Regulator of chromosome condensation (RCC1) repeat family protein</fullName>
    </submittedName>
</protein>
<feature type="domain" description="RCC1-like" evidence="4">
    <location>
        <begin position="923"/>
        <end position="1311"/>
    </location>
</feature>
<evidence type="ECO:0000256" key="3">
    <source>
        <dbReference type="PROSITE-ProRule" id="PRU00235"/>
    </source>
</evidence>
<evidence type="ECO:0000313" key="5">
    <source>
        <dbReference type="EMBL" id="POM84620.1"/>
    </source>
</evidence>